<dbReference type="AlphaFoldDB" id="A0A934KF29"/>
<dbReference type="SUPFAM" id="SSF51905">
    <property type="entry name" value="FAD/NAD(P)-binding domain"/>
    <property type="match status" value="1"/>
</dbReference>
<dbReference type="GO" id="GO:0005737">
    <property type="term" value="C:cytoplasm"/>
    <property type="evidence" value="ECO:0007669"/>
    <property type="project" value="TreeGrafter"/>
</dbReference>
<sequence length="339" mass="36454">MITILGGGVAGASLARALALRGRRDVVVVDHCPFATGSTGKALGGFRVQHGSTLNISLSLASRPYFAARADRIEFAPVGYLYLADTAAAGPELAARSELQTAHGLPIQHPDPRTLLPEIVADDLFGTNYCAWDGVYLPAKVLACLREEATAAGARFHYETEASREDLAAEEVVICAGSWSRQVGASLGVDLGVTPLERGVFQVGPFDWLKPQTPVLLEAGSGYHCRERQGRLLVIGPGDPNAWEHHRQWLERRLPPAAVERPEDHWTGLYEMTKDHHPLVGSTEREGVWAMCGFSGHGVMHSPAVAESLAAMLVGDTPPLDLTPLSPLRTQPLLDGTQL</sequence>
<dbReference type="RefSeq" id="WP_338181924.1">
    <property type="nucleotide sequence ID" value="NZ_JAEKNQ010000057.1"/>
</dbReference>
<dbReference type="InterPro" id="IPR036188">
    <property type="entry name" value="FAD/NAD-bd_sf"/>
</dbReference>
<dbReference type="PANTHER" id="PTHR13847:SF287">
    <property type="entry name" value="FAD-DEPENDENT OXIDOREDUCTASE DOMAIN-CONTAINING PROTEIN 1"/>
    <property type="match status" value="1"/>
</dbReference>
<dbReference type="EMBL" id="JAEKNQ010000057">
    <property type="protein sequence ID" value="MBJ7604379.1"/>
    <property type="molecule type" value="Genomic_DNA"/>
</dbReference>
<evidence type="ECO:0000256" key="1">
    <source>
        <dbReference type="ARBA" id="ARBA00023002"/>
    </source>
</evidence>
<proteinExistence type="predicted"/>
<feature type="domain" description="FAD dependent oxidoreductase" evidence="2">
    <location>
        <begin position="2"/>
        <end position="311"/>
    </location>
</feature>
<name>A0A934KF29_9BACT</name>
<reference evidence="3 4" key="1">
    <citation type="submission" date="2020-10" db="EMBL/GenBank/DDBJ databases">
        <title>Ca. Dormibacterota MAGs.</title>
        <authorList>
            <person name="Montgomery K."/>
        </authorList>
    </citation>
    <scope>NUCLEOTIDE SEQUENCE [LARGE SCALE GENOMIC DNA]</scope>
    <source>
        <strain evidence="3">SC8811_S16_3</strain>
    </source>
</reference>
<dbReference type="Proteomes" id="UP000620075">
    <property type="component" value="Unassembled WGS sequence"/>
</dbReference>
<evidence type="ECO:0000259" key="2">
    <source>
        <dbReference type="Pfam" id="PF01266"/>
    </source>
</evidence>
<dbReference type="Gene3D" id="3.30.9.10">
    <property type="entry name" value="D-Amino Acid Oxidase, subunit A, domain 2"/>
    <property type="match status" value="1"/>
</dbReference>
<protein>
    <submittedName>
        <fullName evidence="3">FAD-binding oxidoreductase</fullName>
    </submittedName>
</protein>
<comment type="caution">
    <text evidence="3">The sequence shown here is derived from an EMBL/GenBank/DDBJ whole genome shotgun (WGS) entry which is preliminary data.</text>
</comment>
<organism evidence="3 4">
    <name type="scientific">Candidatus Dormiibacter inghamiae</name>
    <dbReference type="NCBI Taxonomy" id="3127013"/>
    <lineage>
        <taxon>Bacteria</taxon>
        <taxon>Bacillati</taxon>
        <taxon>Candidatus Dormiibacterota</taxon>
        <taxon>Candidatus Dormibacteria</taxon>
        <taxon>Candidatus Dormibacterales</taxon>
        <taxon>Candidatus Dormibacteraceae</taxon>
        <taxon>Candidatus Dormiibacter</taxon>
    </lineage>
</organism>
<dbReference type="GO" id="GO:0016491">
    <property type="term" value="F:oxidoreductase activity"/>
    <property type="evidence" value="ECO:0007669"/>
    <property type="project" value="UniProtKB-KW"/>
</dbReference>
<dbReference type="InterPro" id="IPR006076">
    <property type="entry name" value="FAD-dep_OxRdtase"/>
</dbReference>
<gene>
    <name evidence="3" type="ORF">JF888_14520</name>
</gene>
<accession>A0A934KF29</accession>
<evidence type="ECO:0000313" key="4">
    <source>
        <dbReference type="Proteomes" id="UP000620075"/>
    </source>
</evidence>
<dbReference type="Pfam" id="PF01266">
    <property type="entry name" value="DAO"/>
    <property type="match status" value="1"/>
</dbReference>
<evidence type="ECO:0000313" key="3">
    <source>
        <dbReference type="EMBL" id="MBJ7604379.1"/>
    </source>
</evidence>
<keyword evidence="1" id="KW-0560">Oxidoreductase</keyword>
<dbReference type="Gene3D" id="3.50.50.60">
    <property type="entry name" value="FAD/NAD(P)-binding domain"/>
    <property type="match status" value="1"/>
</dbReference>
<dbReference type="PANTHER" id="PTHR13847">
    <property type="entry name" value="SARCOSINE DEHYDROGENASE-RELATED"/>
    <property type="match status" value="1"/>
</dbReference>